<dbReference type="HAMAP" id="MF_00612">
    <property type="entry name" value="UPF0225"/>
    <property type="match status" value="1"/>
</dbReference>
<keyword evidence="5" id="KW-1185">Reference proteome</keyword>
<evidence type="ECO:0000256" key="2">
    <source>
        <dbReference type="HAMAP-Rule" id="MF_00612"/>
    </source>
</evidence>
<dbReference type="PANTHER" id="PTHR33747">
    <property type="entry name" value="UPF0225 PROTEIN SCO1677"/>
    <property type="match status" value="1"/>
</dbReference>
<dbReference type="InterPro" id="IPR048469">
    <property type="entry name" value="YchJ-like_M"/>
</dbReference>
<dbReference type="STRING" id="81479.RA876_01480"/>
<gene>
    <name evidence="4" type="ORF">BLL52_1374</name>
</gene>
<dbReference type="InterPro" id="IPR032710">
    <property type="entry name" value="NTF2-like_dom_sf"/>
</dbReference>
<organism evidence="4 5">
    <name type="scientific">Rhodoferax antarcticus ANT.BR</name>
    <dbReference type="NCBI Taxonomy" id="1111071"/>
    <lineage>
        <taxon>Bacteria</taxon>
        <taxon>Pseudomonadati</taxon>
        <taxon>Pseudomonadota</taxon>
        <taxon>Betaproteobacteria</taxon>
        <taxon>Burkholderiales</taxon>
        <taxon>Comamonadaceae</taxon>
        <taxon>Rhodoferax</taxon>
    </lineage>
</organism>
<evidence type="ECO:0000259" key="3">
    <source>
        <dbReference type="Pfam" id="PF17775"/>
    </source>
</evidence>
<reference evidence="4 5" key="1">
    <citation type="submission" date="2017-01" db="EMBL/GenBank/DDBJ databases">
        <title>Genome sequence of Rhodoferax antarcticus ANT.BR, a psychrophilic purple nonsulfur bacterium from an Antarctic microbial mat.</title>
        <authorList>
            <person name="Baker J."/>
            <person name="Riester C."/>
            <person name="Skinner B."/>
            <person name="Newell A."/>
            <person name="Swingley W."/>
            <person name="Madigan M."/>
            <person name="Jung D."/>
            <person name="Asao M."/>
            <person name="Chen M."/>
            <person name="Loughlin P."/>
            <person name="Pan H."/>
            <person name="Lin S."/>
            <person name="Li N."/>
            <person name="Shaw J."/>
            <person name="Prado M."/>
            <person name="Sherman C."/>
            <person name="Li X."/>
            <person name="Tang J."/>
            <person name="Blankenship R."/>
            <person name="Zhao T."/>
            <person name="Touchman J."/>
            <person name="Sattley M."/>
        </authorList>
    </citation>
    <scope>NUCLEOTIDE SEQUENCE [LARGE SCALE GENOMIC DNA]</scope>
    <source>
        <strain evidence="4 5">ANT.BR</strain>
    </source>
</reference>
<dbReference type="PANTHER" id="PTHR33747:SF1">
    <property type="entry name" value="ADENYLATE CYCLASE-ASSOCIATED CAP C-TERMINAL DOMAIN-CONTAINING PROTEIN"/>
    <property type="match status" value="1"/>
</dbReference>
<dbReference type="InterPro" id="IPR023006">
    <property type="entry name" value="YchJ-like"/>
</dbReference>
<dbReference type="Gene3D" id="3.10.450.50">
    <property type="match status" value="1"/>
</dbReference>
<comment type="caution">
    <text evidence="4">The sequence shown here is derived from an EMBL/GenBank/DDBJ whole genome shotgun (WGS) entry which is preliminary data.</text>
</comment>
<dbReference type="AlphaFoldDB" id="A0A1Q8YHK9"/>
<proteinExistence type="inferred from homology"/>
<sequence>MKNKARSATQPCPCGSGQTYADCCGRWHAGLSEGLHAPTPEALMRSRYSAYGLGLLDYLLATWHPCTAPGDLELPPVKWLELDIRFAEATGDAGVVEFIARLRDNGRGARLHEISRFVREDGRWLYIDGTHPGMDEAPAA</sequence>
<dbReference type="Pfam" id="PF02810">
    <property type="entry name" value="SEC-C"/>
    <property type="match status" value="1"/>
</dbReference>
<accession>A0A1Q8YHK9</accession>
<evidence type="ECO:0000256" key="1">
    <source>
        <dbReference type="ARBA" id="ARBA00010839"/>
    </source>
</evidence>
<dbReference type="SUPFAM" id="SSF103642">
    <property type="entry name" value="Sec-C motif"/>
    <property type="match status" value="1"/>
</dbReference>
<name>A0A1Q8YHK9_9BURK</name>
<feature type="domain" description="YchJ-like middle NTF2-like" evidence="3">
    <location>
        <begin position="39"/>
        <end position="129"/>
    </location>
</feature>
<dbReference type="SUPFAM" id="SSF54427">
    <property type="entry name" value="NTF2-like"/>
    <property type="match status" value="1"/>
</dbReference>
<dbReference type="Pfam" id="PF17775">
    <property type="entry name" value="YchJ_M-like"/>
    <property type="match status" value="1"/>
</dbReference>
<dbReference type="EMBL" id="MSYM01000008">
    <property type="protein sequence ID" value="OLP07544.1"/>
    <property type="molecule type" value="Genomic_DNA"/>
</dbReference>
<evidence type="ECO:0000313" key="5">
    <source>
        <dbReference type="Proteomes" id="UP000185911"/>
    </source>
</evidence>
<comment type="similarity">
    <text evidence="1 2">Belongs to the UPF0225 family.</text>
</comment>
<evidence type="ECO:0000313" key="4">
    <source>
        <dbReference type="EMBL" id="OLP07544.1"/>
    </source>
</evidence>
<protein>
    <recommendedName>
        <fullName evidence="2">UPF0225 protein BLL52_1374</fullName>
    </recommendedName>
</protein>
<dbReference type="InterPro" id="IPR004027">
    <property type="entry name" value="SEC_C_motif"/>
</dbReference>
<dbReference type="Proteomes" id="UP000185911">
    <property type="component" value="Unassembled WGS sequence"/>
</dbReference>
<dbReference type="RefSeq" id="WP_075585828.1">
    <property type="nucleotide sequence ID" value="NZ_MSYM01000008.1"/>
</dbReference>